<dbReference type="InParanoid" id="G4ZA20"/>
<name>G4ZA20_PHYSP</name>
<dbReference type="EMBL" id="JH159153">
    <property type="protein sequence ID" value="EGZ21159.1"/>
    <property type="molecule type" value="Genomic_DNA"/>
</dbReference>
<dbReference type="RefSeq" id="XP_009523876.1">
    <property type="nucleotide sequence ID" value="XM_009525581.1"/>
</dbReference>
<dbReference type="Pfam" id="PF13456">
    <property type="entry name" value="RVT_3"/>
    <property type="match status" value="1"/>
</dbReference>
<evidence type="ECO:0000259" key="1">
    <source>
        <dbReference type="Pfam" id="PF13456"/>
    </source>
</evidence>
<sequence length="108" mass="11810">MPTSFSTLQPLIMSFDGGARGHSDINAYACCVWSDDNTLMSWAARSVLPGGTNNEMEAQGLLTGLPWLYQHHKTSLIRVIGDSEVIIQLALGTQRVRSPNLVPALREI</sequence>
<dbReference type="OMA" id="YRVSANN"/>
<keyword evidence="3" id="KW-1185">Reference proteome</keyword>
<dbReference type="GeneID" id="20641680"/>
<dbReference type="InterPro" id="IPR012337">
    <property type="entry name" value="RNaseH-like_sf"/>
</dbReference>
<evidence type="ECO:0000313" key="2">
    <source>
        <dbReference type="EMBL" id="EGZ21159.1"/>
    </source>
</evidence>
<dbReference type="SUPFAM" id="SSF53098">
    <property type="entry name" value="Ribonuclease H-like"/>
    <property type="match status" value="1"/>
</dbReference>
<dbReference type="InterPro" id="IPR036397">
    <property type="entry name" value="RNaseH_sf"/>
</dbReference>
<dbReference type="GO" id="GO:0004523">
    <property type="term" value="F:RNA-DNA hybrid ribonuclease activity"/>
    <property type="evidence" value="ECO:0007669"/>
    <property type="project" value="InterPro"/>
</dbReference>
<reference evidence="2 3" key="1">
    <citation type="journal article" date="2006" name="Science">
        <title>Phytophthora genome sequences uncover evolutionary origins and mechanisms of pathogenesis.</title>
        <authorList>
            <person name="Tyler B.M."/>
            <person name="Tripathy S."/>
            <person name="Zhang X."/>
            <person name="Dehal P."/>
            <person name="Jiang R.H."/>
            <person name="Aerts A."/>
            <person name="Arredondo F.D."/>
            <person name="Baxter L."/>
            <person name="Bensasson D."/>
            <person name="Beynon J.L."/>
            <person name="Chapman J."/>
            <person name="Damasceno C.M."/>
            <person name="Dorrance A.E."/>
            <person name="Dou D."/>
            <person name="Dickerman A.W."/>
            <person name="Dubchak I.L."/>
            <person name="Garbelotto M."/>
            <person name="Gijzen M."/>
            <person name="Gordon S.G."/>
            <person name="Govers F."/>
            <person name="Grunwald N.J."/>
            <person name="Huang W."/>
            <person name="Ivors K.L."/>
            <person name="Jones R.W."/>
            <person name="Kamoun S."/>
            <person name="Krampis K."/>
            <person name="Lamour K.H."/>
            <person name="Lee M.K."/>
            <person name="McDonald W.H."/>
            <person name="Medina M."/>
            <person name="Meijer H.J."/>
            <person name="Nordberg E.K."/>
            <person name="Maclean D.J."/>
            <person name="Ospina-Giraldo M.D."/>
            <person name="Morris P.F."/>
            <person name="Phuntumart V."/>
            <person name="Putnam N.H."/>
            <person name="Rash S."/>
            <person name="Rose J.K."/>
            <person name="Sakihama Y."/>
            <person name="Salamov A.A."/>
            <person name="Savidor A."/>
            <person name="Scheuring C.F."/>
            <person name="Smith B.M."/>
            <person name="Sobral B.W."/>
            <person name="Terry A."/>
            <person name="Torto-Alalibo T.A."/>
            <person name="Win J."/>
            <person name="Xu Z."/>
            <person name="Zhang H."/>
            <person name="Grigoriev I.V."/>
            <person name="Rokhsar D.S."/>
            <person name="Boore J.L."/>
        </authorList>
    </citation>
    <scope>NUCLEOTIDE SEQUENCE [LARGE SCALE GENOMIC DNA]</scope>
    <source>
        <strain evidence="2 3">P6497</strain>
    </source>
</reference>
<gene>
    <name evidence="2" type="ORF">PHYSODRAFT_299010</name>
</gene>
<evidence type="ECO:0000313" key="3">
    <source>
        <dbReference type="Proteomes" id="UP000002640"/>
    </source>
</evidence>
<dbReference type="Gene3D" id="3.30.420.10">
    <property type="entry name" value="Ribonuclease H-like superfamily/Ribonuclease H"/>
    <property type="match status" value="1"/>
</dbReference>
<protein>
    <recommendedName>
        <fullName evidence="1">RNase H type-1 domain-containing protein</fullName>
    </recommendedName>
</protein>
<accession>G4ZA20</accession>
<dbReference type="AlphaFoldDB" id="G4ZA20"/>
<proteinExistence type="predicted"/>
<organism evidence="2 3">
    <name type="scientific">Phytophthora sojae (strain P6497)</name>
    <name type="common">Soybean stem and root rot agent</name>
    <name type="synonym">Phytophthora megasperma f. sp. glycines</name>
    <dbReference type="NCBI Taxonomy" id="1094619"/>
    <lineage>
        <taxon>Eukaryota</taxon>
        <taxon>Sar</taxon>
        <taxon>Stramenopiles</taxon>
        <taxon>Oomycota</taxon>
        <taxon>Peronosporomycetes</taxon>
        <taxon>Peronosporales</taxon>
        <taxon>Peronosporaceae</taxon>
        <taxon>Phytophthora</taxon>
    </lineage>
</organism>
<feature type="domain" description="RNase H type-1" evidence="1">
    <location>
        <begin position="15"/>
        <end position="107"/>
    </location>
</feature>
<dbReference type="GO" id="GO:0003676">
    <property type="term" value="F:nucleic acid binding"/>
    <property type="evidence" value="ECO:0007669"/>
    <property type="project" value="InterPro"/>
</dbReference>
<dbReference type="InterPro" id="IPR002156">
    <property type="entry name" value="RNaseH_domain"/>
</dbReference>
<dbReference type="KEGG" id="psoj:PHYSODRAFT_299010"/>
<dbReference type="SMR" id="G4ZA20"/>
<dbReference type="Proteomes" id="UP000002640">
    <property type="component" value="Unassembled WGS sequence"/>
</dbReference>